<feature type="compositionally biased region" description="Gly residues" evidence="1">
    <location>
        <begin position="131"/>
        <end position="141"/>
    </location>
</feature>
<proteinExistence type="predicted"/>
<sequence length="199" mass="20222">MSRQNLTAPLLGAAAVLGGGIYYMRKPSATSGDAAQQIPNEDKHRPTSDEMVANKKQQADAKRDLGLGGVGVGNNQMTGGTELGSGKKVDNPNRDVPKGPKDKFPSDAGAIGGGPGRGNANSRAIETHGPSSGGGSSGGGISSTLQGIFGTGGSKEGDRPSRPVDTKIASHHADTPTNRGGSPWDKHRKDVTSVTPTES</sequence>
<comment type="caution">
    <text evidence="2">The sequence shown here is derived from an EMBL/GenBank/DDBJ whole genome shotgun (WGS) entry which is preliminary data.</text>
</comment>
<feature type="region of interest" description="Disordered" evidence="1">
    <location>
        <begin position="25"/>
        <end position="199"/>
    </location>
</feature>
<evidence type="ECO:0000256" key="1">
    <source>
        <dbReference type="SAM" id="MobiDB-lite"/>
    </source>
</evidence>
<name>A0A8H6ITS0_9PEZI</name>
<gene>
    <name evidence="2" type="ORF">CSOJ01_13261</name>
</gene>
<keyword evidence="3" id="KW-1185">Reference proteome</keyword>
<reference evidence="2 3" key="1">
    <citation type="journal article" date="2020" name="Phytopathology">
        <title>Genome Sequence Resources of Colletotrichum truncatum, C. plurivorum, C. musicola, and C. sojae: Four Species Pathogenic to Soybean (Glycine max).</title>
        <authorList>
            <person name="Rogerio F."/>
            <person name="Boufleur T.R."/>
            <person name="Ciampi-Guillardi M."/>
            <person name="Sukno S.A."/>
            <person name="Thon M.R."/>
            <person name="Massola Junior N.S."/>
            <person name="Baroncelli R."/>
        </authorList>
    </citation>
    <scope>NUCLEOTIDE SEQUENCE [LARGE SCALE GENOMIC DNA]</scope>
    <source>
        <strain evidence="2 3">LFN0009</strain>
    </source>
</reference>
<feature type="compositionally biased region" description="Basic and acidic residues" evidence="1">
    <location>
        <begin position="85"/>
        <end position="105"/>
    </location>
</feature>
<accession>A0A8H6ITS0</accession>
<dbReference type="AlphaFoldDB" id="A0A8H6ITS0"/>
<feature type="compositionally biased region" description="Basic and acidic residues" evidence="1">
    <location>
        <begin position="155"/>
        <end position="165"/>
    </location>
</feature>
<dbReference type="EMBL" id="WIGN01000375">
    <property type="protein sequence ID" value="KAF6796343.1"/>
    <property type="molecule type" value="Genomic_DNA"/>
</dbReference>
<evidence type="ECO:0000313" key="3">
    <source>
        <dbReference type="Proteomes" id="UP000652219"/>
    </source>
</evidence>
<evidence type="ECO:0000313" key="2">
    <source>
        <dbReference type="EMBL" id="KAF6796343.1"/>
    </source>
</evidence>
<protein>
    <submittedName>
        <fullName evidence="2">Uncharacterized protein</fullName>
    </submittedName>
</protein>
<organism evidence="2 3">
    <name type="scientific">Colletotrichum sojae</name>
    <dbReference type="NCBI Taxonomy" id="2175907"/>
    <lineage>
        <taxon>Eukaryota</taxon>
        <taxon>Fungi</taxon>
        <taxon>Dikarya</taxon>
        <taxon>Ascomycota</taxon>
        <taxon>Pezizomycotina</taxon>
        <taxon>Sordariomycetes</taxon>
        <taxon>Hypocreomycetidae</taxon>
        <taxon>Glomerellales</taxon>
        <taxon>Glomerellaceae</taxon>
        <taxon>Colletotrichum</taxon>
        <taxon>Colletotrichum orchidearum species complex</taxon>
    </lineage>
</organism>
<dbReference type="Proteomes" id="UP000652219">
    <property type="component" value="Unassembled WGS sequence"/>
</dbReference>
<feature type="compositionally biased region" description="Polar residues" evidence="1">
    <location>
        <begin position="28"/>
        <end position="39"/>
    </location>
</feature>